<dbReference type="InterPro" id="IPR012340">
    <property type="entry name" value="NA-bd_OB-fold"/>
</dbReference>
<dbReference type="GO" id="GO:0003746">
    <property type="term" value="F:translation elongation factor activity"/>
    <property type="evidence" value="ECO:0007669"/>
    <property type="project" value="UniProtKB-UniRule"/>
</dbReference>
<dbReference type="Gene3D" id="2.30.30.30">
    <property type="match status" value="1"/>
</dbReference>
<evidence type="ECO:0000256" key="6">
    <source>
        <dbReference type="ARBA" id="ARBA00022917"/>
    </source>
</evidence>
<dbReference type="InterPro" id="IPR019769">
    <property type="entry name" value="Trans_elong_IF5A_hypusine_site"/>
</dbReference>
<dbReference type="PROSITE" id="PS00302">
    <property type="entry name" value="IF5A_HYPUSINE"/>
    <property type="match status" value="1"/>
</dbReference>
<dbReference type="NCBIfam" id="TIGR00037">
    <property type="entry name" value="eIF_5A"/>
    <property type="match status" value="1"/>
</dbReference>
<evidence type="ECO:0000256" key="7">
    <source>
        <dbReference type="ARBA" id="ARBA00023071"/>
    </source>
</evidence>
<dbReference type="SUPFAM" id="SSF50104">
    <property type="entry name" value="Translation proteins SH3-like domain"/>
    <property type="match status" value="1"/>
</dbReference>
<dbReference type="GO" id="GO:0043022">
    <property type="term" value="F:ribosome binding"/>
    <property type="evidence" value="ECO:0007669"/>
    <property type="project" value="UniProtKB-UniRule"/>
</dbReference>
<reference evidence="10 11" key="1">
    <citation type="journal article" date="2019" name="Nat. Ecol. Evol.">
        <title>Megaphylogeny resolves global patterns of mushroom evolution.</title>
        <authorList>
            <person name="Varga T."/>
            <person name="Krizsan K."/>
            <person name="Foldi C."/>
            <person name="Dima B."/>
            <person name="Sanchez-Garcia M."/>
            <person name="Sanchez-Ramirez S."/>
            <person name="Szollosi G.J."/>
            <person name="Szarkandi J.G."/>
            <person name="Papp V."/>
            <person name="Albert L."/>
            <person name="Andreopoulos W."/>
            <person name="Angelini C."/>
            <person name="Antonin V."/>
            <person name="Barry K.W."/>
            <person name="Bougher N.L."/>
            <person name="Buchanan P."/>
            <person name="Buyck B."/>
            <person name="Bense V."/>
            <person name="Catcheside P."/>
            <person name="Chovatia M."/>
            <person name="Cooper J."/>
            <person name="Damon W."/>
            <person name="Desjardin D."/>
            <person name="Finy P."/>
            <person name="Geml J."/>
            <person name="Haridas S."/>
            <person name="Hughes K."/>
            <person name="Justo A."/>
            <person name="Karasinski D."/>
            <person name="Kautmanova I."/>
            <person name="Kiss B."/>
            <person name="Kocsube S."/>
            <person name="Kotiranta H."/>
            <person name="LaButti K.M."/>
            <person name="Lechner B.E."/>
            <person name="Liimatainen K."/>
            <person name="Lipzen A."/>
            <person name="Lukacs Z."/>
            <person name="Mihaltcheva S."/>
            <person name="Morgado L.N."/>
            <person name="Niskanen T."/>
            <person name="Noordeloos M.E."/>
            <person name="Ohm R.A."/>
            <person name="Ortiz-Santana B."/>
            <person name="Ovrebo C."/>
            <person name="Racz N."/>
            <person name="Riley R."/>
            <person name="Savchenko A."/>
            <person name="Shiryaev A."/>
            <person name="Soop K."/>
            <person name="Spirin V."/>
            <person name="Szebenyi C."/>
            <person name="Tomsovsky M."/>
            <person name="Tulloss R.E."/>
            <person name="Uehling J."/>
            <person name="Grigoriev I.V."/>
            <person name="Vagvolgyi C."/>
            <person name="Papp T."/>
            <person name="Martin F.M."/>
            <person name="Miettinen O."/>
            <person name="Hibbett D.S."/>
            <person name="Nagy L.G."/>
        </authorList>
    </citation>
    <scope>NUCLEOTIDE SEQUENCE [LARGE SCALE GENOMIC DNA]</scope>
    <source>
        <strain evidence="10 11">CBS 166.37</strain>
    </source>
</reference>
<dbReference type="Pfam" id="PF01287">
    <property type="entry name" value="eIF-5a"/>
    <property type="match status" value="1"/>
</dbReference>
<keyword evidence="6 8" id="KW-0648">Protein biosynthesis</keyword>
<keyword evidence="10" id="KW-0396">Initiation factor</keyword>
<evidence type="ECO:0000256" key="2">
    <source>
        <dbReference type="ARBA" id="ARBA00006016"/>
    </source>
</evidence>
<evidence type="ECO:0000256" key="5">
    <source>
        <dbReference type="ARBA" id="ARBA00022884"/>
    </source>
</evidence>
<protein>
    <recommendedName>
        <fullName evidence="8">Eukaryotic translation initiation factor 5A</fullName>
        <shortName evidence="8">eIF-5A</shortName>
    </recommendedName>
</protein>
<dbReference type="SMART" id="SM01376">
    <property type="entry name" value="eIF-5a"/>
    <property type="match status" value="1"/>
</dbReference>
<dbReference type="InterPro" id="IPR001884">
    <property type="entry name" value="IF5A-like"/>
</dbReference>
<accession>A0A5C3M950</accession>
<dbReference type="PANTHER" id="PTHR11673">
    <property type="entry name" value="TRANSLATION INITIATION FACTOR 5A FAMILY MEMBER"/>
    <property type="match status" value="1"/>
</dbReference>
<keyword evidence="5" id="KW-0694">RNA-binding</keyword>
<dbReference type="Pfam" id="PF21485">
    <property type="entry name" value="IF5A-like_N"/>
    <property type="match status" value="1"/>
</dbReference>
<dbReference type="AlphaFoldDB" id="A0A5C3M950"/>
<dbReference type="Gene3D" id="2.40.50.140">
    <property type="entry name" value="Nucleic acid-binding proteins"/>
    <property type="match status" value="1"/>
</dbReference>
<comment type="similarity">
    <text evidence="2 8">Belongs to the eIF-5A family.</text>
</comment>
<dbReference type="Proteomes" id="UP000308652">
    <property type="component" value="Unassembled WGS sequence"/>
</dbReference>
<dbReference type="OrthoDB" id="9975114at2759"/>
<evidence type="ECO:0000313" key="10">
    <source>
        <dbReference type="EMBL" id="TFK37671.1"/>
    </source>
</evidence>
<keyword evidence="4" id="KW-0251">Elongation factor</keyword>
<comment type="PTM">
    <text evidence="8">eIF-5A seems to be the only eukaryotic protein to have a hypusine residue which is a post-translational modification of a lysine by the addition of a butylamino group.</text>
</comment>
<dbReference type="SUPFAM" id="SSF50249">
    <property type="entry name" value="Nucleic acid-binding proteins"/>
    <property type="match status" value="1"/>
</dbReference>
<keyword evidence="11" id="KW-1185">Reference proteome</keyword>
<dbReference type="STRING" id="68775.A0A5C3M950"/>
<dbReference type="InterPro" id="IPR014722">
    <property type="entry name" value="Rib_uL2_dom2"/>
</dbReference>
<feature type="domain" description="Translation initiation factor 5A C-terminal" evidence="9">
    <location>
        <begin position="87"/>
        <end position="155"/>
    </location>
</feature>
<dbReference type="GO" id="GO:0003743">
    <property type="term" value="F:translation initiation factor activity"/>
    <property type="evidence" value="ECO:0007669"/>
    <property type="project" value="UniProtKB-KW"/>
</dbReference>
<comment type="subcellular location">
    <subcellularLocation>
        <location evidence="1">Cytoplasm</location>
    </subcellularLocation>
</comment>
<proteinExistence type="inferred from homology"/>
<dbReference type="GO" id="GO:0006452">
    <property type="term" value="P:translational frameshifting"/>
    <property type="evidence" value="ECO:0007669"/>
    <property type="project" value="UniProtKB-ARBA"/>
</dbReference>
<evidence type="ECO:0000256" key="3">
    <source>
        <dbReference type="ARBA" id="ARBA00022490"/>
    </source>
</evidence>
<dbReference type="GO" id="GO:0005737">
    <property type="term" value="C:cytoplasm"/>
    <property type="evidence" value="ECO:0007669"/>
    <property type="project" value="UniProtKB-SubCell"/>
</dbReference>
<evidence type="ECO:0000256" key="8">
    <source>
        <dbReference type="RuleBase" id="RU362005"/>
    </source>
</evidence>
<gene>
    <name evidence="10" type="ORF">BDQ12DRAFT_152011</name>
</gene>
<dbReference type="FunFam" id="2.30.30.30:FF:000007">
    <property type="entry name" value="Eukaryotic translation initiation factor 5A"/>
    <property type="match status" value="1"/>
</dbReference>
<evidence type="ECO:0000259" key="9">
    <source>
        <dbReference type="SMART" id="SM01376"/>
    </source>
</evidence>
<dbReference type="FunFam" id="2.40.50.140:FF:000034">
    <property type="entry name" value="Eukaryotic translation initiation factor 5A"/>
    <property type="match status" value="1"/>
</dbReference>
<dbReference type="GO" id="GO:0003723">
    <property type="term" value="F:RNA binding"/>
    <property type="evidence" value="ECO:0007669"/>
    <property type="project" value="UniProtKB-KW"/>
</dbReference>
<dbReference type="CDD" id="cd04468">
    <property type="entry name" value="S1_eIF5A"/>
    <property type="match status" value="1"/>
</dbReference>
<organism evidence="10 11">
    <name type="scientific">Crucibulum laeve</name>
    <dbReference type="NCBI Taxonomy" id="68775"/>
    <lineage>
        <taxon>Eukaryota</taxon>
        <taxon>Fungi</taxon>
        <taxon>Dikarya</taxon>
        <taxon>Basidiomycota</taxon>
        <taxon>Agaricomycotina</taxon>
        <taxon>Agaricomycetes</taxon>
        <taxon>Agaricomycetidae</taxon>
        <taxon>Agaricales</taxon>
        <taxon>Agaricineae</taxon>
        <taxon>Nidulariaceae</taxon>
        <taxon>Crucibulum</taxon>
    </lineage>
</organism>
<evidence type="ECO:0000256" key="4">
    <source>
        <dbReference type="ARBA" id="ARBA00022768"/>
    </source>
</evidence>
<sequence>MSDDEQHNQTFEQASAGASLTFPMQCSALRKNGFVVIKGRPCKIIDMSTSKTGKHGHAKVHLIATDIFTSKKLEEICPSTHNMDVPNVKRTEYQIDISDDGFLHLMVDGASETKDDVRLPDDAEGAQIKKDFDDGKDILVTIISAMGEEQAISHKAT</sequence>
<keyword evidence="7 8" id="KW-0385">Hypusine</keyword>
<dbReference type="PIRSF" id="PIRSF003025">
    <property type="entry name" value="eIF5A"/>
    <property type="match status" value="1"/>
</dbReference>
<name>A0A5C3M950_9AGAR</name>
<dbReference type="InterPro" id="IPR020189">
    <property type="entry name" value="IF5A_C"/>
</dbReference>
<dbReference type="GO" id="GO:0045901">
    <property type="term" value="P:positive regulation of translational elongation"/>
    <property type="evidence" value="ECO:0007669"/>
    <property type="project" value="UniProtKB-UniRule"/>
</dbReference>
<dbReference type="InterPro" id="IPR048670">
    <property type="entry name" value="IF5A-like_N"/>
</dbReference>
<evidence type="ECO:0000313" key="11">
    <source>
        <dbReference type="Proteomes" id="UP000308652"/>
    </source>
</evidence>
<dbReference type="EMBL" id="ML213607">
    <property type="protein sequence ID" value="TFK37671.1"/>
    <property type="molecule type" value="Genomic_DNA"/>
</dbReference>
<keyword evidence="3" id="KW-0963">Cytoplasm</keyword>
<evidence type="ECO:0000256" key="1">
    <source>
        <dbReference type="ARBA" id="ARBA00004496"/>
    </source>
</evidence>
<dbReference type="InterPro" id="IPR008991">
    <property type="entry name" value="Translation_prot_SH3-like_sf"/>
</dbReference>
<comment type="function">
    <text evidence="8">Translation factor that promotes translation elongation and termination, particularly upon ribosome stalling at specific amino acid sequence contexts. Binds between the exit (E) and peptidyl (P) site of the ribosome and promotes rescue of stalled ribosome: specifically required for efficient translation of polyproline-containing peptides as well as other motifs that stall the ribosome. Acts as ribosome quality control (RQC) cofactor by joining the RQC complex to facilitate peptidyl transfer during CAT tailing step.</text>
</comment>
<dbReference type="GO" id="GO:0045905">
    <property type="term" value="P:positive regulation of translational termination"/>
    <property type="evidence" value="ECO:0007669"/>
    <property type="project" value="UniProtKB-UniRule"/>
</dbReference>